<sequence length="260" mass="29960">MGLLGNIRQKLLSRYKTGVVFTHVQKCGGSSVEAALFRRYRLSRERIYPIESRAAERLADPASTDISAHPELLSFDFRRKLLAYALEKGTLCVTGHNPINEAIREKHRHSHKFITVLRDPVERFCSHYRYVYRSGLGTSVDQEIDEFVTTERARWYGSNYATFFGGSPAHQPTVSTAEVEAAKKLLLSFDVVGFLDRMESFEQQLSDQLSLNINIGYENRTSERSTHWRGDFSNETLKRIRDLCQPNIEIYNYVREKRAA</sequence>
<dbReference type="Gene3D" id="3.40.50.300">
    <property type="entry name" value="P-loop containing nucleotide triphosphate hydrolases"/>
    <property type="match status" value="1"/>
</dbReference>
<dbReference type="AlphaFoldDB" id="A0AAF0CFW9"/>
<keyword evidence="3" id="KW-0812">Transmembrane</keyword>
<keyword evidence="8" id="KW-1185">Reference proteome</keyword>
<evidence type="ECO:0000313" key="8">
    <source>
        <dbReference type="Proteomes" id="UP001214043"/>
    </source>
</evidence>
<organism evidence="7 8">
    <name type="scientific">Hyphococcus flavus</name>
    <dbReference type="NCBI Taxonomy" id="1866326"/>
    <lineage>
        <taxon>Bacteria</taxon>
        <taxon>Pseudomonadati</taxon>
        <taxon>Pseudomonadota</taxon>
        <taxon>Alphaproteobacteria</taxon>
        <taxon>Parvularculales</taxon>
        <taxon>Parvularculaceae</taxon>
        <taxon>Hyphococcus</taxon>
    </lineage>
</organism>
<evidence type="ECO:0000256" key="5">
    <source>
        <dbReference type="ARBA" id="ARBA00023136"/>
    </source>
</evidence>
<comment type="subcellular location">
    <subcellularLocation>
        <location evidence="1">Membrane</location>
        <topology evidence="1">Single-pass membrane protein</topology>
    </subcellularLocation>
</comment>
<dbReference type="InterPro" id="IPR027417">
    <property type="entry name" value="P-loop_NTPase"/>
</dbReference>
<dbReference type="GO" id="GO:0016020">
    <property type="term" value="C:membrane"/>
    <property type="evidence" value="ECO:0007669"/>
    <property type="project" value="UniProtKB-SubCell"/>
</dbReference>
<dbReference type="Proteomes" id="UP001214043">
    <property type="component" value="Chromosome"/>
</dbReference>
<keyword evidence="2" id="KW-0808">Transferase</keyword>
<keyword evidence="6" id="KW-0325">Glycoprotein</keyword>
<evidence type="ECO:0000256" key="4">
    <source>
        <dbReference type="ARBA" id="ARBA00022989"/>
    </source>
</evidence>
<evidence type="ECO:0000256" key="6">
    <source>
        <dbReference type="ARBA" id="ARBA00023180"/>
    </source>
</evidence>
<accession>A0AAF0CFW9</accession>
<evidence type="ECO:0000313" key="7">
    <source>
        <dbReference type="EMBL" id="WDI32861.1"/>
    </source>
</evidence>
<proteinExistence type="predicted"/>
<keyword evidence="4" id="KW-1133">Transmembrane helix</keyword>
<dbReference type="Pfam" id="PF03567">
    <property type="entry name" value="Sulfotransfer_2"/>
    <property type="match status" value="1"/>
</dbReference>
<name>A0AAF0CFW9_9PROT</name>
<gene>
    <name evidence="7" type="ORF">PUV54_06580</name>
</gene>
<dbReference type="GO" id="GO:0017095">
    <property type="term" value="F:heparan sulfate 6-sulfotransferase activity"/>
    <property type="evidence" value="ECO:0007669"/>
    <property type="project" value="TreeGrafter"/>
</dbReference>
<evidence type="ECO:0000256" key="2">
    <source>
        <dbReference type="ARBA" id="ARBA00022679"/>
    </source>
</evidence>
<evidence type="ECO:0000256" key="3">
    <source>
        <dbReference type="ARBA" id="ARBA00022692"/>
    </source>
</evidence>
<keyword evidence="5" id="KW-0472">Membrane</keyword>
<dbReference type="PANTHER" id="PTHR12812">
    <property type="entry name" value="HEPARAN SULFATE 6-O-SULFOTRANSFERASE 3"/>
    <property type="match status" value="1"/>
</dbReference>
<reference evidence="7" key="1">
    <citation type="submission" date="2023-02" db="EMBL/GenBank/DDBJ databases">
        <title>Genome sequence of Hyphococcus flavus.</title>
        <authorList>
            <person name="Rong J.-C."/>
            <person name="Zhao Q."/>
            <person name="Yi M."/>
            <person name="Wu J.-Y."/>
        </authorList>
    </citation>
    <scope>NUCLEOTIDE SEQUENCE</scope>
    <source>
        <strain evidence="7">MCCC 1K03223</strain>
    </source>
</reference>
<dbReference type="InterPro" id="IPR005331">
    <property type="entry name" value="Sulfotransferase"/>
</dbReference>
<evidence type="ECO:0000256" key="1">
    <source>
        <dbReference type="ARBA" id="ARBA00004167"/>
    </source>
</evidence>
<protein>
    <submittedName>
        <fullName evidence="7">Sulfotransferase family 2 domain-containing protein</fullName>
    </submittedName>
</protein>
<dbReference type="SUPFAM" id="SSF52540">
    <property type="entry name" value="P-loop containing nucleoside triphosphate hydrolases"/>
    <property type="match status" value="1"/>
</dbReference>
<dbReference type="InterPro" id="IPR010635">
    <property type="entry name" value="Heparan_SO4-6-sulfoTrfase"/>
</dbReference>
<dbReference type="KEGG" id="hfl:PUV54_06580"/>
<dbReference type="EMBL" id="CP118166">
    <property type="protein sequence ID" value="WDI32861.1"/>
    <property type="molecule type" value="Genomic_DNA"/>
</dbReference>
<dbReference type="RefSeq" id="WP_274494812.1">
    <property type="nucleotide sequence ID" value="NZ_CP118166.1"/>
</dbReference>
<dbReference type="PANTHER" id="PTHR12812:SF0">
    <property type="entry name" value="HEPARAN-SULFATE 6-O-SULFOTRANSFERASE"/>
    <property type="match status" value="1"/>
</dbReference>